<name>A0A2N0H5S3_9SPHN</name>
<dbReference type="SUPFAM" id="SSF88946">
    <property type="entry name" value="Sigma2 domain of RNA polymerase sigma factors"/>
    <property type="match status" value="1"/>
</dbReference>
<dbReference type="InterPro" id="IPR013324">
    <property type="entry name" value="RNA_pol_sigma_r3/r4-like"/>
</dbReference>
<feature type="domain" description="RNA polymerase sigma-70 region 2" evidence="6">
    <location>
        <begin position="7"/>
        <end position="69"/>
    </location>
</feature>
<dbReference type="Gene3D" id="1.10.1740.10">
    <property type="match status" value="1"/>
</dbReference>
<keyword evidence="4" id="KW-0238">DNA-binding</keyword>
<comment type="caution">
    <text evidence="8">The sequence shown here is derived from an EMBL/GenBank/DDBJ whole genome shotgun (WGS) entry which is preliminary data.</text>
</comment>
<dbReference type="GO" id="GO:0006352">
    <property type="term" value="P:DNA-templated transcription initiation"/>
    <property type="evidence" value="ECO:0007669"/>
    <property type="project" value="InterPro"/>
</dbReference>
<dbReference type="Gene3D" id="1.10.10.10">
    <property type="entry name" value="Winged helix-like DNA-binding domain superfamily/Winged helix DNA-binding domain"/>
    <property type="match status" value="1"/>
</dbReference>
<protein>
    <submittedName>
        <fullName evidence="8">RNA polymerase sigma-70 factor (ECF subfamily)</fullName>
    </submittedName>
</protein>
<proteinExistence type="inferred from homology"/>
<keyword evidence="9" id="KW-1185">Reference proteome</keyword>
<dbReference type="AlphaFoldDB" id="A0A2N0H5S3"/>
<dbReference type="InterPro" id="IPR036388">
    <property type="entry name" value="WH-like_DNA-bd_sf"/>
</dbReference>
<dbReference type="PANTHER" id="PTHR43133">
    <property type="entry name" value="RNA POLYMERASE ECF-TYPE SIGMA FACTO"/>
    <property type="match status" value="1"/>
</dbReference>
<evidence type="ECO:0000313" key="9">
    <source>
        <dbReference type="Proteomes" id="UP000232587"/>
    </source>
</evidence>
<reference evidence="8 9" key="1">
    <citation type="submission" date="2017-11" db="EMBL/GenBank/DDBJ databases">
        <title>Genomic Encyclopedia of Type Strains, Phase III (KMG-III): the genomes of soil and plant-associated and newly described type strains.</title>
        <authorList>
            <person name="Whitman W."/>
        </authorList>
    </citation>
    <scope>NUCLEOTIDE SEQUENCE [LARGE SCALE GENOMIC DNA]</scope>
    <source>
        <strain evidence="8 9">CGMCC 1.12274</strain>
    </source>
</reference>
<dbReference type="EMBL" id="PHUF01000005">
    <property type="protein sequence ID" value="PKB14278.1"/>
    <property type="molecule type" value="Genomic_DNA"/>
</dbReference>
<dbReference type="Proteomes" id="UP000232587">
    <property type="component" value="Unassembled WGS sequence"/>
</dbReference>
<evidence type="ECO:0000256" key="2">
    <source>
        <dbReference type="ARBA" id="ARBA00023015"/>
    </source>
</evidence>
<dbReference type="Pfam" id="PF08281">
    <property type="entry name" value="Sigma70_r4_2"/>
    <property type="match status" value="1"/>
</dbReference>
<comment type="similarity">
    <text evidence="1">Belongs to the sigma-70 factor family. ECF subfamily.</text>
</comment>
<evidence type="ECO:0000256" key="1">
    <source>
        <dbReference type="ARBA" id="ARBA00010641"/>
    </source>
</evidence>
<dbReference type="InterPro" id="IPR013325">
    <property type="entry name" value="RNA_pol_sigma_r2"/>
</dbReference>
<dbReference type="Pfam" id="PF04542">
    <property type="entry name" value="Sigma70_r2"/>
    <property type="match status" value="1"/>
</dbReference>
<keyword evidence="3" id="KW-0731">Sigma factor</keyword>
<dbReference type="InterPro" id="IPR013249">
    <property type="entry name" value="RNA_pol_sigma70_r4_t2"/>
</dbReference>
<evidence type="ECO:0000256" key="3">
    <source>
        <dbReference type="ARBA" id="ARBA00023082"/>
    </source>
</evidence>
<dbReference type="CDD" id="cd06171">
    <property type="entry name" value="Sigma70_r4"/>
    <property type="match status" value="1"/>
</dbReference>
<dbReference type="InterPro" id="IPR014284">
    <property type="entry name" value="RNA_pol_sigma-70_dom"/>
</dbReference>
<organism evidence="8 9">
    <name type="scientific">Novosphingobium kunmingense</name>
    <dbReference type="NCBI Taxonomy" id="1211806"/>
    <lineage>
        <taxon>Bacteria</taxon>
        <taxon>Pseudomonadati</taxon>
        <taxon>Pseudomonadota</taxon>
        <taxon>Alphaproteobacteria</taxon>
        <taxon>Sphingomonadales</taxon>
        <taxon>Sphingomonadaceae</taxon>
        <taxon>Novosphingobium</taxon>
    </lineage>
</organism>
<evidence type="ECO:0000256" key="5">
    <source>
        <dbReference type="ARBA" id="ARBA00023163"/>
    </source>
</evidence>
<dbReference type="SUPFAM" id="SSF88659">
    <property type="entry name" value="Sigma3 and sigma4 domains of RNA polymerase sigma factors"/>
    <property type="match status" value="1"/>
</dbReference>
<evidence type="ECO:0000256" key="4">
    <source>
        <dbReference type="ARBA" id="ARBA00023125"/>
    </source>
</evidence>
<dbReference type="NCBIfam" id="TIGR02937">
    <property type="entry name" value="sigma70-ECF"/>
    <property type="match status" value="1"/>
</dbReference>
<keyword evidence="2" id="KW-0805">Transcription regulation</keyword>
<keyword evidence="5" id="KW-0804">Transcription</keyword>
<accession>A0A2N0H5S3</accession>
<feature type="domain" description="RNA polymerase sigma factor 70 region 4 type 2" evidence="7">
    <location>
        <begin position="102"/>
        <end position="152"/>
    </location>
</feature>
<dbReference type="InterPro" id="IPR039425">
    <property type="entry name" value="RNA_pol_sigma-70-like"/>
</dbReference>
<dbReference type="GO" id="GO:0016987">
    <property type="term" value="F:sigma factor activity"/>
    <property type="evidence" value="ECO:0007669"/>
    <property type="project" value="UniProtKB-KW"/>
</dbReference>
<gene>
    <name evidence="8" type="ORF">B0I00_2910</name>
</gene>
<dbReference type="GO" id="GO:0003677">
    <property type="term" value="F:DNA binding"/>
    <property type="evidence" value="ECO:0007669"/>
    <property type="project" value="UniProtKB-KW"/>
</dbReference>
<dbReference type="PANTHER" id="PTHR43133:SF8">
    <property type="entry name" value="RNA POLYMERASE SIGMA FACTOR HI_1459-RELATED"/>
    <property type="match status" value="1"/>
</dbReference>
<dbReference type="InterPro" id="IPR007627">
    <property type="entry name" value="RNA_pol_sigma70_r2"/>
</dbReference>
<dbReference type="OrthoDB" id="9794372at2"/>
<evidence type="ECO:0000259" key="7">
    <source>
        <dbReference type="Pfam" id="PF08281"/>
    </source>
</evidence>
<sequence>MLEPIYRRERAGLLRYLARQAGADVAPDLLHEVFLRAAASPQLFELINPLGFLYRIARNLLIDRARRTRCRIELLPILDAHDALSHAEQEHRIEADDLQIVVDRALANLPLKTRRVFVMSRFGGMSYREIQAALGISLATVEYHMMRALTQLRRATQSADLVDATVSRPCSNRRRKNNFS</sequence>
<evidence type="ECO:0000259" key="6">
    <source>
        <dbReference type="Pfam" id="PF04542"/>
    </source>
</evidence>
<evidence type="ECO:0000313" key="8">
    <source>
        <dbReference type="EMBL" id="PKB14278.1"/>
    </source>
</evidence>